<keyword evidence="6" id="KW-0067">ATP-binding</keyword>
<dbReference type="RefSeq" id="WP_273585140.1">
    <property type="nucleotide sequence ID" value="NZ_JANHJP010000002.1"/>
</dbReference>
<sequence>MILVKHNRTNDLKPYFYFALEEYILNNLLKENKIFFFQWQIKGIVLGKNQIIENEINLDFVRKNKIDFFRRPTGGGCVYNDPQTPLFSIIVSCRVQDFTFKPYLIKIIEVFKNLGVNLYLSGRNDIMLNGKKVSGNAFMKNQNGMIIHGTFLYDCDINTMVRCITPDNEKLISKGISSVSARVDNLKQYLNGMTQTELMTYLNNSLTNEQYSLTSDEILKIEKMAQKYSSKEWIFQEHPQYNKKLKKRFDWGNLEIFLSLDKGQITEINLKGDFFHKEDNLEEFLSKFINVSYNKESIRQILKNIDIQNYILNASNKDFLSVLEEDMFY</sequence>
<comment type="catalytic activity">
    <reaction evidence="7">
        <text>L-lysyl-[lipoyl-carrier protein] + (R)-lipoate + ATP = N(6)-[(R)-lipoyl]-L-lysyl-[lipoyl-carrier protein] + AMP + diphosphate + H(+)</text>
        <dbReference type="Rhea" id="RHEA:49288"/>
        <dbReference type="Rhea" id="RHEA-COMP:10500"/>
        <dbReference type="Rhea" id="RHEA-COMP:10502"/>
        <dbReference type="ChEBI" id="CHEBI:15378"/>
        <dbReference type="ChEBI" id="CHEBI:29969"/>
        <dbReference type="ChEBI" id="CHEBI:30616"/>
        <dbReference type="ChEBI" id="CHEBI:33019"/>
        <dbReference type="ChEBI" id="CHEBI:83088"/>
        <dbReference type="ChEBI" id="CHEBI:83099"/>
        <dbReference type="ChEBI" id="CHEBI:456215"/>
        <dbReference type="EC" id="6.3.1.20"/>
    </reaction>
</comment>
<dbReference type="Pfam" id="PF10437">
    <property type="entry name" value="Lip_prot_lig_C"/>
    <property type="match status" value="1"/>
</dbReference>
<comment type="pathway">
    <text evidence="1">Protein modification; protein lipoylation via exogenous pathway; protein N(6)-(lipoyl)lysine from lipoate: step 2/2.</text>
</comment>
<dbReference type="CDD" id="cd16443">
    <property type="entry name" value="LplA"/>
    <property type="match status" value="1"/>
</dbReference>
<evidence type="ECO:0000313" key="10">
    <source>
        <dbReference type="Proteomes" id="UP001221763"/>
    </source>
</evidence>
<dbReference type="InterPro" id="IPR004143">
    <property type="entry name" value="BPL_LPL_catalytic"/>
</dbReference>
<comment type="caution">
    <text evidence="9">The sequence shown here is derived from an EMBL/GenBank/DDBJ whole genome shotgun (WGS) entry which is preliminary data.</text>
</comment>
<comment type="pathway">
    <text evidence="2">Protein modification; protein lipoylation via exogenous pathway; protein N(6)-(lipoyl)lysine from lipoate: step 1/2.</text>
</comment>
<dbReference type="PANTHER" id="PTHR12561:SF3">
    <property type="entry name" value="LIPOYLTRANSFERASE 1, MITOCHONDRIAL"/>
    <property type="match status" value="1"/>
</dbReference>
<dbReference type="EMBL" id="JANHJP010000002">
    <property type="protein sequence ID" value="MDC9031917.1"/>
    <property type="molecule type" value="Genomic_DNA"/>
</dbReference>
<accession>A0ABT5L8N5</accession>
<evidence type="ECO:0000256" key="7">
    <source>
        <dbReference type="ARBA" id="ARBA00048037"/>
    </source>
</evidence>
<proteinExistence type="predicted"/>
<dbReference type="EC" id="6.3.1.20" evidence="3"/>
<dbReference type="Gene3D" id="3.30.930.10">
    <property type="entry name" value="Bira Bifunctional Protein, Domain 2"/>
    <property type="match status" value="1"/>
</dbReference>
<evidence type="ECO:0000256" key="3">
    <source>
        <dbReference type="ARBA" id="ARBA00012367"/>
    </source>
</evidence>
<dbReference type="InterPro" id="IPR019491">
    <property type="entry name" value="Lipoate_protein_ligase_C"/>
</dbReference>
<gene>
    <name evidence="9" type="ORF">M8044_000136</name>
</gene>
<keyword evidence="10" id="KW-1185">Reference proteome</keyword>
<name>A0ABT5L8N5_9MOLU</name>
<dbReference type="PANTHER" id="PTHR12561">
    <property type="entry name" value="LIPOATE-PROTEIN LIGASE"/>
    <property type="match status" value="1"/>
</dbReference>
<evidence type="ECO:0000256" key="4">
    <source>
        <dbReference type="ARBA" id="ARBA00022598"/>
    </source>
</evidence>
<dbReference type="NCBIfam" id="TIGR00545">
    <property type="entry name" value="lipoyltrans"/>
    <property type="match status" value="1"/>
</dbReference>
<evidence type="ECO:0000259" key="8">
    <source>
        <dbReference type="PROSITE" id="PS51733"/>
    </source>
</evidence>
<evidence type="ECO:0000256" key="6">
    <source>
        <dbReference type="ARBA" id="ARBA00022840"/>
    </source>
</evidence>
<feature type="domain" description="BPL/LPL catalytic" evidence="8">
    <location>
        <begin position="28"/>
        <end position="202"/>
    </location>
</feature>
<keyword evidence="4 9" id="KW-0436">Ligase</keyword>
<dbReference type="Gene3D" id="3.30.390.50">
    <property type="entry name" value="CO dehydrogenase flavoprotein, C-terminal domain"/>
    <property type="match status" value="1"/>
</dbReference>
<evidence type="ECO:0000256" key="2">
    <source>
        <dbReference type="ARBA" id="ARBA00005124"/>
    </source>
</evidence>
<evidence type="ECO:0000256" key="1">
    <source>
        <dbReference type="ARBA" id="ARBA00005085"/>
    </source>
</evidence>
<dbReference type="Proteomes" id="UP001221763">
    <property type="component" value="Unassembled WGS sequence"/>
</dbReference>
<keyword evidence="5" id="KW-0547">Nucleotide-binding</keyword>
<dbReference type="GO" id="GO:0016874">
    <property type="term" value="F:ligase activity"/>
    <property type="evidence" value="ECO:0007669"/>
    <property type="project" value="UniProtKB-KW"/>
</dbReference>
<protein>
    <recommendedName>
        <fullName evidence="3">lipoate--protein ligase</fullName>
        <ecNumber evidence="3">6.3.1.20</ecNumber>
    </recommendedName>
</protein>
<dbReference type="Pfam" id="PF21948">
    <property type="entry name" value="LplA-B_cat"/>
    <property type="match status" value="1"/>
</dbReference>
<dbReference type="InterPro" id="IPR045864">
    <property type="entry name" value="aa-tRNA-synth_II/BPL/LPL"/>
</dbReference>
<evidence type="ECO:0000313" key="9">
    <source>
        <dbReference type="EMBL" id="MDC9031917.1"/>
    </source>
</evidence>
<dbReference type="InterPro" id="IPR004562">
    <property type="entry name" value="LipoylTrfase_LipoateP_Ligase"/>
</dbReference>
<dbReference type="PROSITE" id="PS51733">
    <property type="entry name" value="BPL_LPL_CATALYTIC"/>
    <property type="match status" value="1"/>
</dbReference>
<dbReference type="SUPFAM" id="SSF55681">
    <property type="entry name" value="Class II aaRS and biotin synthetases"/>
    <property type="match status" value="1"/>
</dbReference>
<reference evidence="9 10" key="1">
    <citation type="journal article" date="2023" name="Plant">
        <title>Draft Genome Sequence Resource of CBPPT1, a 'Candidatus Phytoplasma trifolii'-Related Strain Associated with Potato Purple Top Disease in the Columbia Basin, U.S.A.</title>
        <authorList>
            <person name="Wei W."/>
            <person name="Shao J."/>
            <person name="Bottner-Parker K.D."/>
            <person name="Zhao Y."/>
        </authorList>
    </citation>
    <scope>NUCLEOTIDE SEQUENCE [LARGE SCALE GENOMIC DNA]</scope>
    <source>
        <strain evidence="9 10">CBPPT1</strain>
    </source>
</reference>
<evidence type="ECO:0000256" key="5">
    <source>
        <dbReference type="ARBA" id="ARBA00022741"/>
    </source>
</evidence>
<dbReference type="SUPFAM" id="SSF82649">
    <property type="entry name" value="SufE/NifU"/>
    <property type="match status" value="1"/>
</dbReference>
<organism evidence="9 10">
    <name type="scientific">Columbia Basin potato purple top phytoplasma</name>
    <dbReference type="NCBI Taxonomy" id="307134"/>
    <lineage>
        <taxon>Bacteria</taxon>
        <taxon>Bacillati</taxon>
        <taxon>Mycoplasmatota</taxon>
        <taxon>Mollicutes</taxon>
        <taxon>Acholeplasmatales</taxon>
        <taxon>Acholeplasmataceae</taxon>
        <taxon>Candidatus Phytoplasma</taxon>
        <taxon>16SrVI (Clover proliferation group)</taxon>
    </lineage>
</organism>